<comment type="caution">
    <text evidence="3">The sequence shown here is derived from an EMBL/GenBank/DDBJ whole genome shotgun (WGS) entry which is preliminary data.</text>
</comment>
<dbReference type="PROSITE" id="PS50181">
    <property type="entry name" value="FBOX"/>
    <property type="match status" value="1"/>
</dbReference>
<feature type="region of interest" description="Disordered" evidence="1">
    <location>
        <begin position="332"/>
        <end position="366"/>
    </location>
</feature>
<accession>A0ABR3XX06</accession>
<dbReference type="SUPFAM" id="SSF81383">
    <property type="entry name" value="F-box domain"/>
    <property type="match status" value="1"/>
</dbReference>
<evidence type="ECO:0000256" key="1">
    <source>
        <dbReference type="SAM" id="MobiDB-lite"/>
    </source>
</evidence>
<evidence type="ECO:0000313" key="3">
    <source>
        <dbReference type="EMBL" id="KAL1880531.1"/>
    </source>
</evidence>
<organism evidence="3 4">
    <name type="scientific">Phialemonium thermophilum</name>
    <dbReference type="NCBI Taxonomy" id="223376"/>
    <lineage>
        <taxon>Eukaryota</taxon>
        <taxon>Fungi</taxon>
        <taxon>Dikarya</taxon>
        <taxon>Ascomycota</taxon>
        <taxon>Pezizomycotina</taxon>
        <taxon>Sordariomycetes</taxon>
        <taxon>Sordariomycetidae</taxon>
        <taxon>Cephalothecales</taxon>
        <taxon>Cephalothecaceae</taxon>
        <taxon>Phialemonium</taxon>
    </lineage>
</organism>
<dbReference type="InterPro" id="IPR001810">
    <property type="entry name" value="F-box_dom"/>
</dbReference>
<feature type="region of interest" description="Disordered" evidence="1">
    <location>
        <begin position="636"/>
        <end position="663"/>
    </location>
</feature>
<name>A0ABR3XX06_9PEZI</name>
<feature type="domain" description="F-box" evidence="2">
    <location>
        <begin position="1"/>
        <end position="45"/>
    </location>
</feature>
<proteinExistence type="predicted"/>
<keyword evidence="4" id="KW-1185">Reference proteome</keyword>
<sequence length="714" mass="81532">MIECLPFELLAEVLSYISPRDLIRDRRVCKAWFNTLTGEHISKFLLEFNFPYSRENRLPIAARRLHDGLIDTSLLASNLRVLLEVIQRMPREWTAAFTRVTKRYFHLHNSCPQDIKFVRMASETYSEQNQPLFVWMPVRALANCWHNLRSGQEIDNRDTMWCYSQDDGLLVYPAPFDYPARPTQTASKEQKPGFVYRWFDLETGEKGVVPFDARNKVIRRVRLACGLLVIEWAQVRLRKGKAAAHFATAIDVRRVAQPLRNAGGLESTTRQDAPWTWDLRYRSQWCIREKGSGFYAHTRFLSVHDATHYVMYLQSREELIVIWDISTPAPRKRRATRPTSRRAGSSADVAHQGSKGDGVSESEPQRHRKGPYIIRKMLHEEIWFLGAQVTRVHQLRNLALDRHNVYLIEEHLRWLDMGDADIWAHLHTGSAIGVPIIPFDTLNAAPTMTTPEEGQIVVYGPASMDRCGTDADVRLHSCRNVAEYMARRFFPPGDHNAIGSNLPYPWELRYVQEGLYRNTNGGRVIRPWSPNDHLAQEWPWRHVADTAADPYLLMSPSPSMPPCWRHEEFPYVTVAEMLDLAARVRISARVSPFMRLFRTSSSSKLQIQGPPAPPSGHLGIDGTGIDAFGNNSRSSLDVGVSASSADGSEHGDDDSEGSEILGPWDRDMAVESLPYDVYWDLLMGSQTIAGDERWAIGQCRDPLTKEDRISILRF</sequence>
<dbReference type="InterPro" id="IPR036047">
    <property type="entry name" value="F-box-like_dom_sf"/>
</dbReference>
<protein>
    <recommendedName>
        <fullName evidence="2">F-box domain-containing protein</fullName>
    </recommendedName>
</protein>
<dbReference type="EMBL" id="JAZHXJ010000032">
    <property type="protein sequence ID" value="KAL1880531.1"/>
    <property type="molecule type" value="Genomic_DNA"/>
</dbReference>
<gene>
    <name evidence="3" type="ORF">VTK73DRAFT_5731</name>
</gene>
<feature type="region of interest" description="Disordered" evidence="1">
    <location>
        <begin position="604"/>
        <end position="624"/>
    </location>
</feature>
<dbReference type="Pfam" id="PF12937">
    <property type="entry name" value="F-box-like"/>
    <property type="match status" value="1"/>
</dbReference>
<dbReference type="CDD" id="cd09917">
    <property type="entry name" value="F-box_SF"/>
    <property type="match status" value="1"/>
</dbReference>
<dbReference type="Proteomes" id="UP001586593">
    <property type="component" value="Unassembled WGS sequence"/>
</dbReference>
<reference evidence="3 4" key="1">
    <citation type="journal article" date="2024" name="Commun. Biol.">
        <title>Comparative genomic analysis of thermophilic fungi reveals convergent evolutionary adaptations and gene losses.</title>
        <authorList>
            <person name="Steindorff A.S."/>
            <person name="Aguilar-Pontes M.V."/>
            <person name="Robinson A.J."/>
            <person name="Andreopoulos B."/>
            <person name="LaButti K."/>
            <person name="Kuo A."/>
            <person name="Mondo S."/>
            <person name="Riley R."/>
            <person name="Otillar R."/>
            <person name="Haridas S."/>
            <person name="Lipzen A."/>
            <person name="Grimwood J."/>
            <person name="Schmutz J."/>
            <person name="Clum A."/>
            <person name="Reid I.D."/>
            <person name="Moisan M.C."/>
            <person name="Butler G."/>
            <person name="Nguyen T.T.M."/>
            <person name="Dewar K."/>
            <person name="Conant G."/>
            <person name="Drula E."/>
            <person name="Henrissat B."/>
            <person name="Hansel C."/>
            <person name="Singer S."/>
            <person name="Hutchinson M.I."/>
            <person name="de Vries R.P."/>
            <person name="Natvig D.O."/>
            <person name="Powell A.J."/>
            <person name="Tsang A."/>
            <person name="Grigoriev I.V."/>
        </authorList>
    </citation>
    <scope>NUCLEOTIDE SEQUENCE [LARGE SCALE GENOMIC DNA]</scope>
    <source>
        <strain evidence="3 4">ATCC 24622</strain>
    </source>
</reference>
<evidence type="ECO:0000313" key="4">
    <source>
        <dbReference type="Proteomes" id="UP001586593"/>
    </source>
</evidence>
<dbReference type="SMART" id="SM00256">
    <property type="entry name" value="FBOX"/>
    <property type="match status" value="1"/>
</dbReference>
<evidence type="ECO:0000259" key="2">
    <source>
        <dbReference type="PROSITE" id="PS50181"/>
    </source>
</evidence>
<dbReference type="Gene3D" id="1.20.1280.50">
    <property type="match status" value="1"/>
</dbReference>